<keyword evidence="2" id="KW-0472">Membrane</keyword>
<evidence type="ECO:0000256" key="1">
    <source>
        <dbReference type="SAM" id="MobiDB-lite"/>
    </source>
</evidence>
<keyword evidence="2" id="KW-1133">Transmembrane helix</keyword>
<evidence type="ECO:0000256" key="2">
    <source>
        <dbReference type="SAM" id="Phobius"/>
    </source>
</evidence>
<dbReference type="AlphaFoldDB" id="A0A835G9B9"/>
<keyword evidence="2" id="KW-0812">Transmembrane</keyword>
<sequence>MVVEKHRRRLPDLALRRPSSFVVVICAFYVFLYYSDTINYFGLCNRSVLRRRNHPLTGFFLETHREHAVLLLQEIIPHEVPFDGSRSICHACWVRLSRDVHRQRDQQVQDQLPEQPEDQPNQQDHDQGPSNQQGEQEVYNDGQD</sequence>
<accession>A0A835G9B9</accession>
<evidence type="ECO:0000313" key="4">
    <source>
        <dbReference type="Proteomes" id="UP000648187"/>
    </source>
</evidence>
<feature type="compositionally biased region" description="Low complexity" evidence="1">
    <location>
        <begin position="108"/>
        <end position="122"/>
    </location>
</feature>
<feature type="non-terminal residue" evidence="3">
    <location>
        <position position="1"/>
    </location>
</feature>
<comment type="caution">
    <text evidence="3">The sequence shown here is derived from an EMBL/GenBank/DDBJ whole genome shotgun (WGS) entry which is preliminary data.</text>
</comment>
<dbReference type="Proteomes" id="UP000648187">
    <property type="component" value="Unassembled WGS sequence"/>
</dbReference>
<organism evidence="3 4">
    <name type="scientific">Spodoptera exigua</name>
    <name type="common">Beet armyworm</name>
    <name type="synonym">Noctua fulgens</name>
    <dbReference type="NCBI Taxonomy" id="7107"/>
    <lineage>
        <taxon>Eukaryota</taxon>
        <taxon>Metazoa</taxon>
        <taxon>Ecdysozoa</taxon>
        <taxon>Arthropoda</taxon>
        <taxon>Hexapoda</taxon>
        <taxon>Insecta</taxon>
        <taxon>Pterygota</taxon>
        <taxon>Neoptera</taxon>
        <taxon>Endopterygota</taxon>
        <taxon>Lepidoptera</taxon>
        <taxon>Glossata</taxon>
        <taxon>Ditrysia</taxon>
        <taxon>Noctuoidea</taxon>
        <taxon>Noctuidae</taxon>
        <taxon>Amphipyrinae</taxon>
        <taxon>Spodoptera</taxon>
    </lineage>
</organism>
<protein>
    <submittedName>
        <fullName evidence="3">Uncharacterized protein</fullName>
    </submittedName>
</protein>
<evidence type="ECO:0000313" key="3">
    <source>
        <dbReference type="EMBL" id="KAF9409684.1"/>
    </source>
</evidence>
<proteinExistence type="predicted"/>
<feature type="region of interest" description="Disordered" evidence="1">
    <location>
        <begin position="104"/>
        <end position="144"/>
    </location>
</feature>
<name>A0A835G9B9_SPOEX</name>
<feature type="transmembrane region" description="Helical" evidence="2">
    <location>
        <begin position="21"/>
        <end position="43"/>
    </location>
</feature>
<keyword evidence="4" id="KW-1185">Reference proteome</keyword>
<gene>
    <name evidence="3" type="ORF">HW555_010974</name>
</gene>
<dbReference type="EMBL" id="JACKWZ010000302">
    <property type="protein sequence ID" value="KAF9409684.1"/>
    <property type="molecule type" value="Genomic_DNA"/>
</dbReference>
<reference evidence="3" key="1">
    <citation type="submission" date="2020-08" db="EMBL/GenBank/DDBJ databases">
        <title>Spodoptera exigua strain:BAW_Kor-Di-RS1 Genome sequencing and assembly.</title>
        <authorList>
            <person name="Kim J."/>
            <person name="Nam H.Y."/>
            <person name="Kwon M."/>
            <person name="Choi J.H."/>
            <person name="Cho S.R."/>
            <person name="Kim G.-H."/>
        </authorList>
    </citation>
    <scope>NUCLEOTIDE SEQUENCE</scope>
    <source>
        <strain evidence="3">BAW_Kor-Di-RS1</strain>
        <tissue evidence="3">Whole-body</tissue>
    </source>
</reference>